<keyword evidence="6 11" id="KW-0456">Lyase</keyword>
<dbReference type="PANTHER" id="PTHR42743">
    <property type="entry name" value="AMINO-ACID AMINOTRANSFERASE"/>
    <property type="match status" value="1"/>
</dbReference>
<comment type="subunit">
    <text evidence="3">Homodimer.</text>
</comment>
<dbReference type="NCBIfam" id="TIGR03461">
    <property type="entry name" value="pabC_Proteo"/>
    <property type="match status" value="1"/>
</dbReference>
<accession>A0A1M5NI86</accession>
<dbReference type="PANTHER" id="PTHR42743:SF2">
    <property type="entry name" value="AMINODEOXYCHORISMATE LYASE"/>
    <property type="match status" value="1"/>
</dbReference>
<comment type="similarity">
    <text evidence="2">Belongs to the class-IV pyridoxal-phosphate-dependent aminotransferase family.</text>
</comment>
<dbReference type="Pfam" id="PF01063">
    <property type="entry name" value="Aminotran_4"/>
    <property type="match status" value="1"/>
</dbReference>
<comment type="catalytic activity">
    <reaction evidence="9">
        <text>4-amino-4-deoxychorismate = 4-aminobenzoate + pyruvate + H(+)</text>
        <dbReference type="Rhea" id="RHEA:16201"/>
        <dbReference type="ChEBI" id="CHEBI:15361"/>
        <dbReference type="ChEBI" id="CHEBI:15378"/>
        <dbReference type="ChEBI" id="CHEBI:17836"/>
        <dbReference type="ChEBI" id="CHEBI:58406"/>
        <dbReference type="EC" id="4.1.3.38"/>
    </reaction>
</comment>
<dbReference type="GO" id="GO:0005829">
    <property type="term" value="C:cytosol"/>
    <property type="evidence" value="ECO:0007669"/>
    <property type="project" value="TreeGrafter"/>
</dbReference>
<reference evidence="11 12" key="1">
    <citation type="submission" date="2016-11" db="EMBL/GenBank/DDBJ databases">
        <authorList>
            <person name="Jaros S."/>
            <person name="Januszkiewicz K."/>
            <person name="Wedrychowicz H."/>
        </authorList>
    </citation>
    <scope>NUCLEOTIDE SEQUENCE [LARGE SCALE GENOMIC DNA]</scope>
    <source>
        <strain evidence="11 12">DSM 16917</strain>
    </source>
</reference>
<dbReference type="Gene3D" id="3.20.10.10">
    <property type="entry name" value="D-amino Acid Aminotransferase, subunit A, domain 2"/>
    <property type="match status" value="1"/>
</dbReference>
<comment type="cofactor">
    <cofactor evidence="1">
        <name>pyridoxal 5'-phosphate</name>
        <dbReference type="ChEBI" id="CHEBI:597326"/>
    </cofactor>
</comment>
<dbReference type="EMBL" id="FQXG01000001">
    <property type="protein sequence ID" value="SHG89238.1"/>
    <property type="molecule type" value="Genomic_DNA"/>
</dbReference>
<dbReference type="InterPro" id="IPR001544">
    <property type="entry name" value="Aminotrans_IV"/>
</dbReference>
<evidence type="ECO:0000256" key="5">
    <source>
        <dbReference type="ARBA" id="ARBA00022909"/>
    </source>
</evidence>
<dbReference type="GO" id="GO:0030170">
    <property type="term" value="F:pyridoxal phosphate binding"/>
    <property type="evidence" value="ECO:0007669"/>
    <property type="project" value="InterPro"/>
</dbReference>
<evidence type="ECO:0000256" key="8">
    <source>
        <dbReference type="ARBA" id="ARBA00035676"/>
    </source>
</evidence>
<sequence length="270" mass="29451">MKLWVDGQPQGTLAADDRGLTLADGHFTTMRVAQGQVCLWPLHRQRLTQTNRLLGLAQPDWAQVEAELKAACAEVAQGCLRLTLTRGSAGRGYQGQFGVTPRRVLALSEYPSHYASWQRDGIRAAVAHQRLAQGGALVGHKTLGRTEQVLLKREAQLRQLPELVVLSQQGEVIEATAGNLFVWLDGQWHTPALSHCGIAGVMRQHLLSLLPSLGLPVRVAPLSVAQLKDCQAAFISNCLMGLVPLIELDGRPLPIHPTIQTITEAGTLWR</sequence>
<dbReference type="AlphaFoldDB" id="A0A1M5NI86"/>
<dbReference type="STRING" id="299255.SAMN02745129_1066"/>
<evidence type="ECO:0000256" key="6">
    <source>
        <dbReference type="ARBA" id="ARBA00023239"/>
    </source>
</evidence>
<dbReference type="InterPro" id="IPR043131">
    <property type="entry name" value="BCAT-like_N"/>
</dbReference>
<keyword evidence="12" id="KW-1185">Reference proteome</keyword>
<dbReference type="Gene3D" id="3.30.470.10">
    <property type="match status" value="1"/>
</dbReference>
<evidence type="ECO:0000256" key="9">
    <source>
        <dbReference type="ARBA" id="ARBA00049529"/>
    </source>
</evidence>
<dbReference type="SUPFAM" id="SSF56752">
    <property type="entry name" value="D-aminoacid aminotransferase-like PLP-dependent enzymes"/>
    <property type="match status" value="1"/>
</dbReference>
<organism evidence="11 12">
    <name type="scientific">Ferrimonas marina</name>
    <dbReference type="NCBI Taxonomy" id="299255"/>
    <lineage>
        <taxon>Bacteria</taxon>
        <taxon>Pseudomonadati</taxon>
        <taxon>Pseudomonadota</taxon>
        <taxon>Gammaproteobacteria</taxon>
        <taxon>Alteromonadales</taxon>
        <taxon>Ferrimonadaceae</taxon>
        <taxon>Ferrimonas</taxon>
    </lineage>
</organism>
<evidence type="ECO:0000313" key="12">
    <source>
        <dbReference type="Proteomes" id="UP000184268"/>
    </source>
</evidence>
<dbReference type="GO" id="GO:0008696">
    <property type="term" value="F:4-amino-4-deoxychorismate lyase activity"/>
    <property type="evidence" value="ECO:0007669"/>
    <property type="project" value="UniProtKB-UniRule"/>
</dbReference>
<dbReference type="GO" id="GO:0046656">
    <property type="term" value="P:folic acid biosynthetic process"/>
    <property type="evidence" value="ECO:0007669"/>
    <property type="project" value="UniProtKB-KW"/>
</dbReference>
<evidence type="ECO:0000256" key="10">
    <source>
        <dbReference type="NCBIfam" id="TIGR03461"/>
    </source>
</evidence>
<evidence type="ECO:0000256" key="7">
    <source>
        <dbReference type="ARBA" id="ARBA00035633"/>
    </source>
</evidence>
<dbReference type="EC" id="4.1.3.38" evidence="8 10"/>
<protein>
    <recommendedName>
        <fullName evidence="8 10">Aminodeoxychorismate lyase</fullName>
        <ecNumber evidence="8 10">4.1.3.38</ecNumber>
    </recommendedName>
</protein>
<evidence type="ECO:0000256" key="3">
    <source>
        <dbReference type="ARBA" id="ARBA00011738"/>
    </source>
</evidence>
<evidence type="ECO:0000256" key="4">
    <source>
        <dbReference type="ARBA" id="ARBA00022898"/>
    </source>
</evidence>
<evidence type="ECO:0000256" key="2">
    <source>
        <dbReference type="ARBA" id="ARBA00009320"/>
    </source>
</evidence>
<keyword evidence="4" id="KW-0663">Pyridoxal phosphate</keyword>
<dbReference type="InterPro" id="IPR036038">
    <property type="entry name" value="Aminotransferase-like"/>
</dbReference>
<evidence type="ECO:0000256" key="1">
    <source>
        <dbReference type="ARBA" id="ARBA00001933"/>
    </source>
</evidence>
<name>A0A1M5NI86_9GAMM</name>
<dbReference type="GO" id="GO:0008153">
    <property type="term" value="P:4-aminobenzoate biosynthetic process"/>
    <property type="evidence" value="ECO:0007669"/>
    <property type="project" value="UniProtKB-UniRule"/>
</dbReference>
<comment type="pathway">
    <text evidence="7">Cofactor biosynthesis; tetrahydrofolate biosynthesis; 4-aminobenzoate from chorismate: step 2/2.</text>
</comment>
<dbReference type="InterPro" id="IPR043132">
    <property type="entry name" value="BCAT-like_C"/>
</dbReference>
<evidence type="ECO:0000313" key="11">
    <source>
        <dbReference type="EMBL" id="SHG89238.1"/>
    </source>
</evidence>
<dbReference type="OrthoDB" id="9805628at2"/>
<proteinExistence type="inferred from homology"/>
<dbReference type="Proteomes" id="UP000184268">
    <property type="component" value="Unassembled WGS sequence"/>
</dbReference>
<dbReference type="InterPro" id="IPR050571">
    <property type="entry name" value="Class-IV_PLP-Dep_Aminotrnsfr"/>
</dbReference>
<dbReference type="RefSeq" id="WP_067654779.1">
    <property type="nucleotide sequence ID" value="NZ_FQXG01000001.1"/>
</dbReference>
<keyword evidence="5" id="KW-0289">Folate biosynthesis</keyword>
<dbReference type="InterPro" id="IPR017824">
    <property type="entry name" value="Aminodeoxychorismate_lyase_IV"/>
</dbReference>
<gene>
    <name evidence="11" type="ORF">SAMN02745129_1066</name>
</gene>